<accession>K0FA05</accession>
<dbReference type="STRING" id="1133849.O3I_041425"/>
<evidence type="ECO:0000313" key="2">
    <source>
        <dbReference type="Proteomes" id="UP000006304"/>
    </source>
</evidence>
<dbReference type="HOGENOM" id="CLU_2001480_0_0_11"/>
<reference evidence="1 2" key="1">
    <citation type="journal article" date="2012" name="J. Bacteriol.">
        <title>Complete genome sequence of Nocardia brasiliensis HUJEG-1.</title>
        <authorList>
            <person name="Vera-Cabrera L."/>
            <person name="Ortiz-Lopez R."/>
            <person name="Elizondo-Gonzalez R."/>
            <person name="Perez-Maya A.A."/>
            <person name="Ocampo-Candiani J."/>
        </authorList>
    </citation>
    <scope>NUCLEOTIDE SEQUENCE [LARGE SCALE GENOMIC DNA]</scope>
    <source>
        <strain evidence="2">ATCC 700358</strain>
    </source>
</reference>
<dbReference type="Proteomes" id="UP000006304">
    <property type="component" value="Chromosome"/>
</dbReference>
<keyword evidence="2" id="KW-1185">Reference proteome</keyword>
<gene>
    <name evidence="1" type="ORF">O3I_041425</name>
</gene>
<dbReference type="eggNOG" id="ENOG5031Z64">
    <property type="taxonomic scope" value="Bacteria"/>
</dbReference>
<dbReference type="RefSeq" id="WP_014989077.1">
    <property type="nucleotide sequence ID" value="NC_018681.1"/>
</dbReference>
<dbReference type="KEGG" id="nbr:O3I_041425"/>
<evidence type="ECO:0000313" key="1">
    <source>
        <dbReference type="EMBL" id="AFU06230.1"/>
    </source>
</evidence>
<dbReference type="AlphaFoldDB" id="K0FA05"/>
<organism evidence="1 2">
    <name type="scientific">Nocardia brasiliensis (strain ATCC 700358 / HUJEG-1)</name>
    <dbReference type="NCBI Taxonomy" id="1133849"/>
    <lineage>
        <taxon>Bacteria</taxon>
        <taxon>Bacillati</taxon>
        <taxon>Actinomycetota</taxon>
        <taxon>Actinomycetes</taxon>
        <taxon>Mycobacteriales</taxon>
        <taxon>Nocardiaceae</taxon>
        <taxon>Nocardia</taxon>
    </lineage>
</organism>
<name>K0FA05_NOCB7</name>
<dbReference type="EMBL" id="CP003876">
    <property type="protein sequence ID" value="AFU06230.1"/>
    <property type="molecule type" value="Genomic_DNA"/>
</dbReference>
<proteinExistence type="predicted"/>
<protein>
    <submittedName>
        <fullName evidence="1">Uncharacterized protein</fullName>
    </submittedName>
</protein>
<sequence>MQVDYGRAEIQAFNQAAGAGELEFDKEAVREVVRAYDLLIDGLVAEQQNIKSILNLAGFGGFGSAQQLATGFSNKANQLFDVLTQFIEGAIRLQEAYLRAGQMYEEADQKNAAALRFVGESDGLTA</sequence>